<dbReference type="Pfam" id="PF08448">
    <property type="entry name" value="PAS_4"/>
    <property type="match status" value="1"/>
</dbReference>
<reference evidence="9 10" key="1">
    <citation type="submission" date="2021-02" db="EMBL/GenBank/DDBJ databases">
        <title>Niveibacterium changnyeongensis HC41.</title>
        <authorList>
            <person name="Kang M."/>
        </authorList>
    </citation>
    <scope>NUCLEOTIDE SEQUENCE [LARGE SCALE GENOMIC DNA]</scope>
    <source>
        <strain evidence="9 10">HC41</strain>
    </source>
</reference>
<dbReference type="Pfam" id="PF08447">
    <property type="entry name" value="PAS_3"/>
    <property type="match status" value="1"/>
</dbReference>
<evidence type="ECO:0000313" key="9">
    <source>
        <dbReference type="EMBL" id="QSI76516.1"/>
    </source>
</evidence>
<evidence type="ECO:0000256" key="6">
    <source>
        <dbReference type="SAM" id="Phobius"/>
    </source>
</evidence>
<evidence type="ECO:0000259" key="8">
    <source>
        <dbReference type="PROSITE" id="PS50113"/>
    </source>
</evidence>
<dbReference type="SMART" id="SM00091">
    <property type="entry name" value="PAS"/>
    <property type="match status" value="2"/>
</dbReference>
<evidence type="ECO:0000313" key="10">
    <source>
        <dbReference type="Proteomes" id="UP000663570"/>
    </source>
</evidence>
<dbReference type="SUPFAM" id="SSF55785">
    <property type="entry name" value="PYP-like sensor domain (PAS domain)"/>
    <property type="match status" value="2"/>
</dbReference>
<keyword evidence="4" id="KW-0808">Transferase</keyword>
<protein>
    <recommendedName>
        <fullName evidence="2">histidine kinase</fullName>
        <ecNumber evidence="2">2.7.13.3</ecNumber>
    </recommendedName>
</protein>
<evidence type="ECO:0000256" key="2">
    <source>
        <dbReference type="ARBA" id="ARBA00012438"/>
    </source>
</evidence>
<feature type="domain" description="PAC" evidence="8">
    <location>
        <begin position="489"/>
        <end position="542"/>
    </location>
</feature>
<dbReference type="PANTHER" id="PTHR43304:SF1">
    <property type="entry name" value="PAC DOMAIN-CONTAINING PROTEIN"/>
    <property type="match status" value="1"/>
</dbReference>
<evidence type="ECO:0000256" key="3">
    <source>
        <dbReference type="ARBA" id="ARBA00022553"/>
    </source>
</evidence>
<keyword evidence="6" id="KW-0812">Transmembrane</keyword>
<dbReference type="Proteomes" id="UP000663570">
    <property type="component" value="Chromosome"/>
</dbReference>
<feature type="transmembrane region" description="Helical" evidence="6">
    <location>
        <begin position="12"/>
        <end position="38"/>
    </location>
</feature>
<dbReference type="PANTHER" id="PTHR43304">
    <property type="entry name" value="PHYTOCHROME-LIKE PROTEIN CPH1"/>
    <property type="match status" value="1"/>
</dbReference>
<dbReference type="CDD" id="cd00130">
    <property type="entry name" value="PAS"/>
    <property type="match status" value="2"/>
</dbReference>
<sequence length="732" mass="80878">MTAPRSLSQLDILGVVLSYAVVAGLWILLSDGVLALLVRDPGALALISAIKGWVFVLVTSALLWLLLRRWISSADGGVATADPVSSHTIRPFLFIASFIVAVTAAAVAATIQQHKAIELERLRAIADFRTRQVSDWVRERTIGDAALVQSSQFFADLYKRWQLDQDASAGETLKRRLTWLADSRGFAGVSLFDANGKRIWGSGDAPQQVADELARAIASVHTDGRIARVGPYRGVRGKLRLDFVAPLAGSRQPDRDTPLIVLHLKPEAWLLPTLQSWPVPSDSGETLLFRRDGKDVLYLSELRGRPGGAASVRAAAGHGRLPDLDQTGTPGAVQYGQDYRGVAAVGVVRQIEGSEWFLLTKQDTTELYKEAMKEGVWIVFTGLFALVVAAAYLALQRQRQQLVVSATKAQAQRERLTVLGLLEAIVEHSEDCIFALDRDGRFTLFNRAAANTFGKTADQVIERDEYALFPPEIAERQIAGNRRVMELGESESFEETLPVGGEMRTFLTVKSPLRDATGAVVGVCGIARDISARKTAEEAARTAAERLRLVLDATRDGVWDWDLATGFADLSPRYYDMIGYRPDEVTADLAFFQRLVHPDDWARVQAVVASDLRGDTSSSEVEYRMTTKDGAVRWMHAKSKVVLRDAIGRPLRIVGTMSDITERKRGEEALQQQAEVLRARNEELERFNRAMIGRELDMVELKRRINALSARLGEEPPYSVGFADIVRQEFGE</sequence>
<dbReference type="InterPro" id="IPR000014">
    <property type="entry name" value="PAS"/>
</dbReference>
<gene>
    <name evidence="9" type="ORF">JY500_18970</name>
</gene>
<feature type="domain" description="PAS" evidence="7">
    <location>
        <begin position="418"/>
        <end position="488"/>
    </location>
</feature>
<dbReference type="PROSITE" id="PS50113">
    <property type="entry name" value="PAC"/>
    <property type="match status" value="2"/>
</dbReference>
<proteinExistence type="predicted"/>
<keyword evidence="5" id="KW-0418">Kinase</keyword>
<evidence type="ECO:0000259" key="7">
    <source>
        <dbReference type="PROSITE" id="PS50112"/>
    </source>
</evidence>
<accession>A0ABX7M6H3</accession>
<dbReference type="PROSITE" id="PS50112">
    <property type="entry name" value="PAS"/>
    <property type="match status" value="2"/>
</dbReference>
<dbReference type="InterPro" id="IPR052162">
    <property type="entry name" value="Sensor_kinase/Photoreceptor"/>
</dbReference>
<comment type="catalytic activity">
    <reaction evidence="1">
        <text>ATP + protein L-histidine = ADP + protein N-phospho-L-histidine.</text>
        <dbReference type="EC" id="2.7.13.3"/>
    </reaction>
</comment>
<dbReference type="EMBL" id="CP071060">
    <property type="protein sequence ID" value="QSI76516.1"/>
    <property type="molecule type" value="Genomic_DNA"/>
</dbReference>
<dbReference type="EC" id="2.7.13.3" evidence="2"/>
<feature type="transmembrane region" description="Helical" evidence="6">
    <location>
        <begin position="91"/>
        <end position="111"/>
    </location>
</feature>
<dbReference type="InterPro" id="IPR001610">
    <property type="entry name" value="PAC"/>
</dbReference>
<feature type="domain" description="PAC" evidence="8">
    <location>
        <begin position="619"/>
        <end position="672"/>
    </location>
</feature>
<feature type="transmembrane region" description="Helical" evidence="6">
    <location>
        <begin position="376"/>
        <end position="395"/>
    </location>
</feature>
<dbReference type="NCBIfam" id="TIGR00229">
    <property type="entry name" value="sensory_box"/>
    <property type="match status" value="2"/>
</dbReference>
<feature type="domain" description="PAS" evidence="7">
    <location>
        <begin position="543"/>
        <end position="615"/>
    </location>
</feature>
<name>A0ABX7M6H3_9RHOO</name>
<evidence type="ECO:0000256" key="1">
    <source>
        <dbReference type="ARBA" id="ARBA00000085"/>
    </source>
</evidence>
<evidence type="ECO:0000256" key="4">
    <source>
        <dbReference type="ARBA" id="ARBA00022679"/>
    </source>
</evidence>
<dbReference type="InterPro" id="IPR013656">
    <property type="entry name" value="PAS_4"/>
</dbReference>
<dbReference type="SMART" id="SM00086">
    <property type="entry name" value="PAC"/>
    <property type="match status" value="2"/>
</dbReference>
<keyword evidence="10" id="KW-1185">Reference proteome</keyword>
<keyword evidence="6" id="KW-0472">Membrane</keyword>
<dbReference type="InterPro" id="IPR013655">
    <property type="entry name" value="PAS_fold_3"/>
</dbReference>
<organism evidence="9 10">
    <name type="scientific">Niveibacterium microcysteis</name>
    <dbReference type="NCBI Taxonomy" id="2811415"/>
    <lineage>
        <taxon>Bacteria</taxon>
        <taxon>Pseudomonadati</taxon>
        <taxon>Pseudomonadota</taxon>
        <taxon>Betaproteobacteria</taxon>
        <taxon>Rhodocyclales</taxon>
        <taxon>Rhodocyclaceae</taxon>
        <taxon>Niveibacterium</taxon>
    </lineage>
</organism>
<dbReference type="Gene3D" id="2.10.70.100">
    <property type="match status" value="1"/>
</dbReference>
<dbReference type="Gene3D" id="3.30.450.20">
    <property type="entry name" value="PAS domain"/>
    <property type="match status" value="2"/>
</dbReference>
<dbReference type="InterPro" id="IPR035965">
    <property type="entry name" value="PAS-like_dom_sf"/>
</dbReference>
<feature type="transmembrane region" description="Helical" evidence="6">
    <location>
        <begin position="50"/>
        <end position="71"/>
    </location>
</feature>
<dbReference type="InterPro" id="IPR000700">
    <property type="entry name" value="PAS-assoc_C"/>
</dbReference>
<evidence type="ECO:0000256" key="5">
    <source>
        <dbReference type="ARBA" id="ARBA00022777"/>
    </source>
</evidence>
<dbReference type="RefSeq" id="WP_206254180.1">
    <property type="nucleotide sequence ID" value="NZ_CP071060.1"/>
</dbReference>
<keyword evidence="6" id="KW-1133">Transmembrane helix</keyword>
<keyword evidence="3" id="KW-0597">Phosphoprotein</keyword>